<proteinExistence type="predicted"/>
<dbReference type="Pfam" id="PF07070">
    <property type="entry name" value="Spo0M"/>
    <property type="match status" value="1"/>
</dbReference>
<organism evidence="1 2">
    <name type="scientific">Thermobifida fusca TM51</name>
    <dbReference type="NCBI Taxonomy" id="1169414"/>
    <lineage>
        <taxon>Bacteria</taxon>
        <taxon>Bacillati</taxon>
        <taxon>Actinomycetota</taxon>
        <taxon>Actinomycetes</taxon>
        <taxon>Streptosporangiales</taxon>
        <taxon>Nocardiopsidaceae</taxon>
        <taxon>Thermobifida</taxon>
    </lineage>
</organism>
<dbReference type="InterPro" id="IPR009776">
    <property type="entry name" value="Spore_0_M"/>
</dbReference>
<dbReference type="EMBL" id="AOSG01000030">
    <property type="protein sequence ID" value="EOR71651.1"/>
    <property type="molecule type" value="Genomic_DNA"/>
</dbReference>
<gene>
    <name evidence="1" type="ORF">TM51_06679</name>
</gene>
<keyword evidence="2" id="KW-1185">Reference proteome</keyword>
<accession>A0A9P2TAB9</accession>
<reference evidence="1 2" key="1">
    <citation type="journal article" date="2013" name="Genome Announc.">
        <title>Draft Genome Sequence of the Lignocellulose Decomposer Thermobifida fusca Strain TM51.</title>
        <authorList>
            <person name="Toth A."/>
            <person name="Barna T."/>
            <person name="Nagy I."/>
            <person name="Horvath B."/>
            <person name="Nagy I."/>
            <person name="Tancsics A."/>
            <person name="Kriszt B."/>
            <person name="Baka E."/>
            <person name="Fekete C."/>
            <person name="Kukolya J."/>
        </authorList>
    </citation>
    <scope>NUCLEOTIDE SEQUENCE [LARGE SCALE GENOMIC DNA]</scope>
    <source>
        <strain evidence="1 2">TM51</strain>
    </source>
</reference>
<sequence length="324" mass="34668">MVFRRLLTAFGVGGPSVDTVLRSPHTRPGEFLEGTVELVGGESEVLIEEISVCLASAVEVEAGDTEGVSRVEFARFPVTGAFPLGPGQRHSIPFRYPVPWQAPITAAGGGPLPGARVGLRTDVAIAHAVDKGDLDPVLIHPLPVQDRILDAFARLGFVLKHMDLEQGHLVGTAQQFPFFQEIEFHPSPRYAHEINEVEVSFVADPEGVDVIIEFDKRGGLFTEGADIYGRFRASHADVDRVDWVAQVDSWVAQSLSQHRSLFGGYGHGHPGHYPPPGYGHPEHHSGGGGLGGVAMGVIGGMAAGYVAGEIMDAIGEVFEDDDDD</sequence>
<evidence type="ECO:0000313" key="1">
    <source>
        <dbReference type="EMBL" id="EOR71651.1"/>
    </source>
</evidence>
<dbReference type="PANTHER" id="PTHR40053:SF1">
    <property type="entry name" value="SPORULATION-CONTROL PROTEIN SPO0M"/>
    <property type="match status" value="1"/>
</dbReference>
<evidence type="ECO:0000313" key="2">
    <source>
        <dbReference type="Proteomes" id="UP000014184"/>
    </source>
</evidence>
<protein>
    <recommendedName>
        <fullName evidence="3">Sporulation-control protein</fullName>
    </recommendedName>
</protein>
<name>A0A9P2TAB9_THEFU</name>
<dbReference type="Proteomes" id="UP000014184">
    <property type="component" value="Unassembled WGS sequence"/>
</dbReference>
<comment type="caution">
    <text evidence="1">The sequence shown here is derived from an EMBL/GenBank/DDBJ whole genome shotgun (WGS) entry which is preliminary data.</text>
</comment>
<dbReference type="RefSeq" id="WP_011291697.1">
    <property type="nucleotide sequence ID" value="NZ_AOSG01000030.1"/>
</dbReference>
<dbReference type="AlphaFoldDB" id="A0A9P2TAB9"/>
<dbReference type="PANTHER" id="PTHR40053">
    <property type="entry name" value="SPORULATION-CONTROL PROTEIN SPO0M"/>
    <property type="match status" value="1"/>
</dbReference>
<evidence type="ECO:0008006" key="3">
    <source>
        <dbReference type="Google" id="ProtNLM"/>
    </source>
</evidence>